<protein>
    <submittedName>
        <fullName evidence="1">Uncharacterized protein</fullName>
    </submittedName>
</protein>
<dbReference type="AlphaFoldDB" id="A0A1B0CC01"/>
<proteinExistence type="predicted"/>
<dbReference type="EnsemblMetazoa" id="LLOJ001781-RA">
    <property type="protein sequence ID" value="LLOJ001781-PA"/>
    <property type="gene ID" value="LLOJ001781"/>
</dbReference>
<dbReference type="Proteomes" id="UP000092461">
    <property type="component" value="Unassembled WGS sequence"/>
</dbReference>
<organism evidence="1 2">
    <name type="scientific">Lutzomyia longipalpis</name>
    <name type="common">Sand fly</name>
    <dbReference type="NCBI Taxonomy" id="7200"/>
    <lineage>
        <taxon>Eukaryota</taxon>
        <taxon>Metazoa</taxon>
        <taxon>Ecdysozoa</taxon>
        <taxon>Arthropoda</taxon>
        <taxon>Hexapoda</taxon>
        <taxon>Insecta</taxon>
        <taxon>Pterygota</taxon>
        <taxon>Neoptera</taxon>
        <taxon>Endopterygota</taxon>
        <taxon>Diptera</taxon>
        <taxon>Nematocera</taxon>
        <taxon>Psychodoidea</taxon>
        <taxon>Psychodidae</taxon>
        <taxon>Lutzomyia</taxon>
        <taxon>Lutzomyia</taxon>
    </lineage>
</organism>
<sequence>MEVIVNAIEGKGTSPEGENSGKGNFINSREQRKFLANLAGNLAIHRFPHKPQIVREDHLPAFIL</sequence>
<dbReference type="VEuPathDB" id="VectorBase:LLOJ001781"/>
<reference evidence="1" key="1">
    <citation type="submission" date="2020-05" db="UniProtKB">
        <authorList>
            <consortium name="EnsemblMetazoa"/>
        </authorList>
    </citation>
    <scope>IDENTIFICATION</scope>
    <source>
        <strain evidence="1">Jacobina</strain>
    </source>
</reference>
<evidence type="ECO:0000313" key="2">
    <source>
        <dbReference type="Proteomes" id="UP000092461"/>
    </source>
</evidence>
<accession>A0A1B0CC01</accession>
<evidence type="ECO:0000313" key="1">
    <source>
        <dbReference type="EnsemblMetazoa" id="LLOJ001781-PA"/>
    </source>
</evidence>
<keyword evidence="2" id="KW-1185">Reference proteome</keyword>
<name>A0A1B0CC01_LUTLO</name>
<dbReference type="EMBL" id="AJWK01006020">
    <property type="status" value="NOT_ANNOTATED_CDS"/>
    <property type="molecule type" value="Genomic_DNA"/>
</dbReference>